<dbReference type="Proteomes" id="UP000584867">
    <property type="component" value="Unassembled WGS sequence"/>
</dbReference>
<feature type="domain" description="Pyrrolo-quinoline quinone repeat" evidence="5">
    <location>
        <begin position="219"/>
        <end position="321"/>
    </location>
</feature>
<evidence type="ECO:0000313" key="7">
    <source>
        <dbReference type="Proteomes" id="UP000584867"/>
    </source>
</evidence>
<feature type="domain" description="Pyrrolo-quinoline quinone repeat" evidence="5">
    <location>
        <begin position="438"/>
        <end position="514"/>
    </location>
</feature>
<dbReference type="RefSeq" id="WP_150110666.1">
    <property type="nucleotide sequence ID" value="NZ_JACHIO010000013.1"/>
</dbReference>
<dbReference type="EMBL" id="JACHIO010000013">
    <property type="protein sequence ID" value="MBB5064989.1"/>
    <property type="molecule type" value="Genomic_DNA"/>
</dbReference>
<dbReference type="InterPro" id="IPR018391">
    <property type="entry name" value="PQQ_b-propeller_rpt"/>
</dbReference>
<keyword evidence="3 6" id="KW-0560">Oxidoreductase</keyword>
<organism evidence="6 7">
    <name type="scientific">Granulicella mallensis</name>
    <dbReference type="NCBI Taxonomy" id="940614"/>
    <lineage>
        <taxon>Bacteria</taxon>
        <taxon>Pseudomonadati</taxon>
        <taxon>Acidobacteriota</taxon>
        <taxon>Terriglobia</taxon>
        <taxon>Terriglobales</taxon>
        <taxon>Acidobacteriaceae</taxon>
        <taxon>Granulicella</taxon>
    </lineage>
</organism>
<dbReference type="InterPro" id="IPR002372">
    <property type="entry name" value="PQQ_rpt_dom"/>
</dbReference>
<dbReference type="InterPro" id="IPR015943">
    <property type="entry name" value="WD40/YVTN_repeat-like_dom_sf"/>
</dbReference>
<evidence type="ECO:0000256" key="3">
    <source>
        <dbReference type="ARBA" id="ARBA00023002"/>
    </source>
</evidence>
<dbReference type="InterPro" id="IPR011047">
    <property type="entry name" value="Quinoprotein_ADH-like_sf"/>
</dbReference>
<dbReference type="GO" id="GO:0047059">
    <property type="term" value="F:polyvinyl alcohol dehydrogenase (cytochrome) activity"/>
    <property type="evidence" value="ECO:0007669"/>
    <property type="project" value="UniProtKB-EC"/>
</dbReference>
<comment type="cofactor">
    <cofactor evidence="1">
        <name>pyrroloquinoline quinone</name>
        <dbReference type="ChEBI" id="CHEBI:58442"/>
    </cofactor>
</comment>
<evidence type="ECO:0000259" key="5">
    <source>
        <dbReference type="Pfam" id="PF13360"/>
    </source>
</evidence>
<gene>
    <name evidence="6" type="ORF">HDF15_003351</name>
</gene>
<proteinExistence type="inferred from homology"/>
<dbReference type="AlphaFoldDB" id="A0A7W7ZRW1"/>
<feature type="domain" description="Pyrrolo-quinoline quinone repeat" evidence="5">
    <location>
        <begin position="74"/>
        <end position="209"/>
    </location>
</feature>
<dbReference type="Pfam" id="PF13360">
    <property type="entry name" value="PQQ_2"/>
    <property type="match status" value="3"/>
</dbReference>
<comment type="caution">
    <text evidence="6">The sequence shown here is derived from an EMBL/GenBank/DDBJ whole genome shotgun (WGS) entry which is preliminary data.</text>
</comment>
<dbReference type="Gene3D" id="2.130.10.10">
    <property type="entry name" value="YVTN repeat-like/Quinoprotein amine dehydrogenase"/>
    <property type="match status" value="1"/>
</dbReference>
<dbReference type="PANTHER" id="PTHR32303:SF10">
    <property type="entry name" value="OUTER MEMBRANE PROTEIN ASSEMBLY FACTOR BAMB"/>
    <property type="match status" value="1"/>
</dbReference>
<evidence type="ECO:0000313" key="6">
    <source>
        <dbReference type="EMBL" id="MBB5064989.1"/>
    </source>
</evidence>
<comment type="similarity">
    <text evidence="2">Belongs to the bacterial PQQ dehydrogenase family.</text>
</comment>
<feature type="region of interest" description="Disordered" evidence="4">
    <location>
        <begin position="32"/>
        <end position="58"/>
    </location>
</feature>
<dbReference type="Gene3D" id="2.140.10.10">
    <property type="entry name" value="Quinoprotein alcohol dehydrogenase-like superfamily"/>
    <property type="match status" value="1"/>
</dbReference>
<protein>
    <submittedName>
        <fullName evidence="6">Polyvinyl alcohol dehydrogenase (Cytochrome)</fullName>
        <ecNumber evidence="6">1.1.2.6</ecNumber>
    </submittedName>
</protein>
<sequence>MMKIDEIRNRSKFAVYVVAMFCIAGDFGRAQSVSPTPPSGSTSASWQSAGQSLGDNRQQPAETVINATNVQGLKVKWTFTTGGDVSATPTVANGVVYAPDWKGNLFAIDANTGRQVWSHQVSEYDGQTGSMSRVSPLVLADEVIVGDNVINRTALHNGANVIAVDPSSGIRKWITQVDPHPGSVITGSPTAYNGIVYVPVASNEEALAAVPGYPCCTFRGSLVALDARTGSILWKTYTVPDNGGTTDGYSGGAIWQQPAIDVARGSIYVGTGDNYTVPDAIEQCETEHLSDGDTSSCTPPNDHLDSVMAFDLTTGKIKWANKITNYDTANADCELALAPGATPCPTPPGRDFDFPGAGPNLLGNIVGFGQKSGVYWAVDPDTGAVRWSTLVGPGSFLGGIMWGTASDGNNIYVPIANFTQASYSLSPSGQAITWGSWAALNAQTGQIVWQTADPTKGGIDMGAASVANGVVYAGSFSGAMYALNAASGKILWSFASGGSVVGSPSIVNGVVYWGSGYTALNPTANGIGNNKIYAFSLGN</sequence>
<accession>A0A7W7ZRW1</accession>
<dbReference type="PANTHER" id="PTHR32303">
    <property type="entry name" value="QUINOPROTEIN ALCOHOL DEHYDROGENASE (CYTOCHROME C)"/>
    <property type="match status" value="1"/>
</dbReference>
<evidence type="ECO:0000256" key="2">
    <source>
        <dbReference type="ARBA" id="ARBA00008156"/>
    </source>
</evidence>
<name>A0A7W7ZRW1_9BACT</name>
<dbReference type="EC" id="1.1.2.6" evidence="6"/>
<dbReference type="SMART" id="SM00564">
    <property type="entry name" value="PQQ"/>
    <property type="match status" value="7"/>
</dbReference>
<reference evidence="6 7" key="1">
    <citation type="submission" date="2020-08" db="EMBL/GenBank/DDBJ databases">
        <title>Genomic Encyclopedia of Type Strains, Phase IV (KMG-V): Genome sequencing to study the core and pangenomes of soil and plant-associated prokaryotes.</title>
        <authorList>
            <person name="Whitman W."/>
        </authorList>
    </citation>
    <scope>NUCLEOTIDE SEQUENCE [LARGE SCALE GENOMIC DNA]</scope>
    <source>
        <strain evidence="6 7">X5P3</strain>
    </source>
</reference>
<evidence type="ECO:0000256" key="4">
    <source>
        <dbReference type="SAM" id="MobiDB-lite"/>
    </source>
</evidence>
<evidence type="ECO:0000256" key="1">
    <source>
        <dbReference type="ARBA" id="ARBA00001931"/>
    </source>
</evidence>
<dbReference type="SUPFAM" id="SSF50998">
    <property type="entry name" value="Quinoprotein alcohol dehydrogenase-like"/>
    <property type="match status" value="1"/>
</dbReference>
<feature type="compositionally biased region" description="Polar residues" evidence="4">
    <location>
        <begin position="46"/>
        <end position="58"/>
    </location>
</feature>